<dbReference type="InterPro" id="IPR050095">
    <property type="entry name" value="ECF_ABC_transporter_ATP-bd"/>
</dbReference>
<dbReference type="FunFam" id="3.40.50.300:FF:000224">
    <property type="entry name" value="Energy-coupling factor transporter ATP-binding protein EcfA"/>
    <property type="match status" value="1"/>
</dbReference>
<keyword evidence="6" id="KW-0067">ATP-binding</keyword>
<dbReference type="InterPro" id="IPR015856">
    <property type="entry name" value="ABC_transpr_CbiO/EcfA_su"/>
</dbReference>
<dbReference type="InterPro" id="IPR017871">
    <property type="entry name" value="ABC_transporter-like_CS"/>
</dbReference>
<dbReference type="SMART" id="SM00382">
    <property type="entry name" value="AAA"/>
    <property type="match status" value="1"/>
</dbReference>
<dbReference type="PANTHER" id="PTHR43553">
    <property type="entry name" value="HEAVY METAL TRANSPORTER"/>
    <property type="match status" value="1"/>
</dbReference>
<evidence type="ECO:0000256" key="8">
    <source>
        <dbReference type="ARBA" id="ARBA00023136"/>
    </source>
</evidence>
<dbReference type="GO" id="GO:0043190">
    <property type="term" value="C:ATP-binding cassette (ABC) transporter complex"/>
    <property type="evidence" value="ECO:0007669"/>
    <property type="project" value="TreeGrafter"/>
</dbReference>
<feature type="domain" description="ABC transporter" evidence="9">
    <location>
        <begin position="5"/>
        <end position="239"/>
    </location>
</feature>
<dbReference type="SUPFAM" id="SSF52540">
    <property type="entry name" value="P-loop containing nucleoside triphosphate hydrolases"/>
    <property type="match status" value="1"/>
</dbReference>
<dbReference type="GO" id="GO:0005524">
    <property type="term" value="F:ATP binding"/>
    <property type="evidence" value="ECO:0007669"/>
    <property type="project" value="UniProtKB-KW"/>
</dbReference>
<dbReference type="NCBIfam" id="NF010167">
    <property type="entry name" value="PRK13648.1"/>
    <property type="match status" value="1"/>
</dbReference>
<comment type="similarity">
    <text evidence="2">Belongs to the ABC transporter superfamily.</text>
</comment>
<name>A0A9D1QPT6_9LACO</name>
<reference evidence="10" key="2">
    <citation type="submission" date="2021-04" db="EMBL/GenBank/DDBJ databases">
        <authorList>
            <person name="Gilroy R."/>
        </authorList>
    </citation>
    <scope>NUCLEOTIDE SEQUENCE</scope>
    <source>
        <strain evidence="10">ChiHejej3B27-2180</strain>
    </source>
</reference>
<dbReference type="InterPro" id="IPR003439">
    <property type="entry name" value="ABC_transporter-like_ATP-bd"/>
</dbReference>
<proteinExistence type="inferred from homology"/>
<dbReference type="PROSITE" id="PS50893">
    <property type="entry name" value="ABC_TRANSPORTER_2"/>
    <property type="match status" value="1"/>
</dbReference>
<dbReference type="Proteomes" id="UP000886878">
    <property type="component" value="Unassembled WGS sequence"/>
</dbReference>
<dbReference type="EMBL" id="DXGK01000079">
    <property type="protein sequence ID" value="HIW70523.1"/>
    <property type="molecule type" value="Genomic_DNA"/>
</dbReference>
<keyword evidence="8" id="KW-0472">Membrane</keyword>
<dbReference type="NCBIfam" id="TIGR04520">
    <property type="entry name" value="ECF_ATPase_1"/>
    <property type="match status" value="1"/>
</dbReference>
<dbReference type="Gene3D" id="3.40.50.300">
    <property type="entry name" value="P-loop containing nucleotide triphosphate hydrolases"/>
    <property type="match status" value="1"/>
</dbReference>
<keyword evidence="3" id="KW-0813">Transport</keyword>
<dbReference type="CDD" id="cd03225">
    <property type="entry name" value="ABC_cobalt_CbiO_domain1"/>
    <property type="match status" value="1"/>
</dbReference>
<keyword evidence="5" id="KW-0547">Nucleotide-binding</keyword>
<protein>
    <submittedName>
        <fullName evidence="10">Energy-coupling factor transporter ATPase</fullName>
    </submittedName>
</protein>
<reference evidence="10" key="1">
    <citation type="journal article" date="2021" name="PeerJ">
        <title>Extensive microbial diversity within the chicken gut microbiome revealed by metagenomics and culture.</title>
        <authorList>
            <person name="Gilroy R."/>
            <person name="Ravi A."/>
            <person name="Getino M."/>
            <person name="Pursley I."/>
            <person name="Horton D.L."/>
            <person name="Alikhan N.F."/>
            <person name="Baker D."/>
            <person name="Gharbi K."/>
            <person name="Hall N."/>
            <person name="Watson M."/>
            <person name="Adriaenssens E.M."/>
            <person name="Foster-Nyarko E."/>
            <person name="Jarju S."/>
            <person name="Secka A."/>
            <person name="Antonio M."/>
            <person name="Oren A."/>
            <person name="Chaudhuri R.R."/>
            <person name="La Ragione R."/>
            <person name="Hildebrand F."/>
            <person name="Pallen M.J."/>
        </authorList>
    </citation>
    <scope>NUCLEOTIDE SEQUENCE</scope>
    <source>
        <strain evidence="10">ChiHejej3B27-2180</strain>
    </source>
</reference>
<gene>
    <name evidence="10" type="ORF">H9876_03985</name>
</gene>
<dbReference type="InterPro" id="IPR027417">
    <property type="entry name" value="P-loop_NTPase"/>
</dbReference>
<dbReference type="Pfam" id="PF00005">
    <property type="entry name" value="ABC_tran"/>
    <property type="match status" value="1"/>
</dbReference>
<evidence type="ECO:0000256" key="2">
    <source>
        <dbReference type="ARBA" id="ARBA00005417"/>
    </source>
</evidence>
<sequence length="276" mass="30051">MAAIVTTKDLTYRYSNQGKSALDHVSLTIPAGQWTAIIGHNGSGKSTFARLIDGLLAPTSGTLTVAGMPMDEAHVVDIRHRIGFVFQNPDNQFIGTTVGEDVAFGMENHQVPRDEMIERVEYSLDLVGMAQLADAQPASLSGGQKQRVAIAGALAMDPDLLILDEATSMLDPAGREQINRLLLKLQRERQITIISITHDVLETMNADSVIILSDGQVVDQGPTEKILSDPAGLERLGLQAPFTGRLKLALEKRSIQLPAETTDTQRMVEWLCQRLS</sequence>
<dbReference type="PROSITE" id="PS00211">
    <property type="entry name" value="ABC_TRANSPORTER_1"/>
    <property type="match status" value="1"/>
</dbReference>
<evidence type="ECO:0000313" key="11">
    <source>
        <dbReference type="Proteomes" id="UP000886878"/>
    </source>
</evidence>
<evidence type="ECO:0000313" key="10">
    <source>
        <dbReference type="EMBL" id="HIW70523.1"/>
    </source>
</evidence>
<evidence type="ECO:0000256" key="3">
    <source>
        <dbReference type="ARBA" id="ARBA00022448"/>
    </source>
</evidence>
<organism evidence="10 11">
    <name type="scientific">Candidatus Limosilactobacillus merdipullorum</name>
    <dbReference type="NCBI Taxonomy" id="2838653"/>
    <lineage>
        <taxon>Bacteria</taxon>
        <taxon>Bacillati</taxon>
        <taxon>Bacillota</taxon>
        <taxon>Bacilli</taxon>
        <taxon>Lactobacillales</taxon>
        <taxon>Lactobacillaceae</taxon>
        <taxon>Limosilactobacillus</taxon>
    </lineage>
</organism>
<dbReference type="GO" id="GO:0042626">
    <property type="term" value="F:ATPase-coupled transmembrane transporter activity"/>
    <property type="evidence" value="ECO:0007669"/>
    <property type="project" value="TreeGrafter"/>
</dbReference>
<evidence type="ECO:0000256" key="6">
    <source>
        <dbReference type="ARBA" id="ARBA00022840"/>
    </source>
</evidence>
<dbReference type="AlphaFoldDB" id="A0A9D1QPT6"/>
<comment type="caution">
    <text evidence="10">The sequence shown here is derived from an EMBL/GenBank/DDBJ whole genome shotgun (WGS) entry which is preliminary data.</text>
</comment>
<evidence type="ECO:0000256" key="1">
    <source>
        <dbReference type="ARBA" id="ARBA00004202"/>
    </source>
</evidence>
<evidence type="ECO:0000256" key="7">
    <source>
        <dbReference type="ARBA" id="ARBA00022967"/>
    </source>
</evidence>
<comment type="subcellular location">
    <subcellularLocation>
        <location evidence="1">Cell membrane</location>
        <topology evidence="1">Peripheral membrane protein</topology>
    </subcellularLocation>
</comment>
<evidence type="ECO:0000256" key="4">
    <source>
        <dbReference type="ARBA" id="ARBA00022475"/>
    </source>
</evidence>
<keyword evidence="4" id="KW-1003">Cell membrane</keyword>
<keyword evidence="7" id="KW-1278">Translocase</keyword>
<dbReference type="InterPro" id="IPR030947">
    <property type="entry name" value="EcfA_1"/>
</dbReference>
<accession>A0A9D1QPT6</accession>
<dbReference type="InterPro" id="IPR003593">
    <property type="entry name" value="AAA+_ATPase"/>
</dbReference>
<evidence type="ECO:0000259" key="9">
    <source>
        <dbReference type="PROSITE" id="PS50893"/>
    </source>
</evidence>
<dbReference type="GO" id="GO:0016887">
    <property type="term" value="F:ATP hydrolysis activity"/>
    <property type="evidence" value="ECO:0007669"/>
    <property type="project" value="InterPro"/>
</dbReference>
<evidence type="ECO:0000256" key="5">
    <source>
        <dbReference type="ARBA" id="ARBA00022741"/>
    </source>
</evidence>
<dbReference type="PANTHER" id="PTHR43553:SF24">
    <property type="entry name" value="ENERGY-COUPLING FACTOR TRANSPORTER ATP-BINDING PROTEIN ECFA1"/>
    <property type="match status" value="1"/>
</dbReference>